<accession>A0A9N9DNT3</accession>
<name>A0A9N9DNT3_9GLOM</name>
<protein>
    <submittedName>
        <fullName evidence="1">10731_t:CDS:1</fullName>
    </submittedName>
</protein>
<keyword evidence="2" id="KW-1185">Reference proteome</keyword>
<evidence type="ECO:0000313" key="1">
    <source>
        <dbReference type="EMBL" id="CAG8645308.1"/>
    </source>
</evidence>
<reference evidence="1" key="1">
    <citation type="submission" date="2021-06" db="EMBL/GenBank/DDBJ databases">
        <authorList>
            <person name="Kallberg Y."/>
            <person name="Tangrot J."/>
            <person name="Rosling A."/>
        </authorList>
    </citation>
    <scope>NUCLEOTIDE SEQUENCE</scope>
    <source>
        <strain evidence="1">FL130A</strain>
    </source>
</reference>
<gene>
    <name evidence="1" type="ORF">ALEPTO_LOCUS9842</name>
</gene>
<evidence type="ECO:0000313" key="2">
    <source>
        <dbReference type="Proteomes" id="UP000789508"/>
    </source>
</evidence>
<dbReference type="Proteomes" id="UP000789508">
    <property type="component" value="Unassembled WGS sequence"/>
</dbReference>
<dbReference type="EMBL" id="CAJVPS010008737">
    <property type="protein sequence ID" value="CAG8645308.1"/>
    <property type="molecule type" value="Genomic_DNA"/>
</dbReference>
<organism evidence="1 2">
    <name type="scientific">Ambispora leptoticha</name>
    <dbReference type="NCBI Taxonomy" id="144679"/>
    <lineage>
        <taxon>Eukaryota</taxon>
        <taxon>Fungi</taxon>
        <taxon>Fungi incertae sedis</taxon>
        <taxon>Mucoromycota</taxon>
        <taxon>Glomeromycotina</taxon>
        <taxon>Glomeromycetes</taxon>
        <taxon>Archaeosporales</taxon>
        <taxon>Ambisporaceae</taxon>
        <taxon>Ambispora</taxon>
    </lineage>
</organism>
<dbReference type="AlphaFoldDB" id="A0A9N9DNT3"/>
<comment type="caution">
    <text evidence="1">The sequence shown here is derived from an EMBL/GenBank/DDBJ whole genome shotgun (WGS) entry which is preliminary data.</text>
</comment>
<proteinExistence type="predicted"/>
<sequence>MSRKIDMKVTLLKTPNKFEALFGEVSGGLGPFGIPTACRKKRFLDEVKLMVTMRDSINRLLKECDHVRDEKRLEIIVFGWLQFGLELNFYAMDWMGSGVYRFGLIDRCRIPADIDDCDILEDAYCILNLLQRKLLDTERAVRNLFSNNTKRKRRQIASESRAELNVNPSFTINSLAITLVPQQASFSSNISVTPGAPLLSPSGDNATQTIIYNITKEVYGGTWSLMFIENYLIRSTGLSRVLSAGLNITFPASTTPSSSSSLLITGTAPITFVSTISSASYQTITTTNAAGQTYLITGYVPPIIQTVTITPFPTARSSYTYTPISNGNMNNSEYEWWSNKIYLM</sequence>
<dbReference type="OrthoDB" id="2303332at2759"/>
<feature type="non-terminal residue" evidence="1">
    <location>
        <position position="1"/>
    </location>
</feature>